<evidence type="ECO:0000313" key="2">
    <source>
        <dbReference type="EMBL" id="TNB48649.1"/>
    </source>
</evidence>
<dbReference type="OrthoDB" id="7949130at2"/>
<dbReference type="Pfam" id="PF06055">
    <property type="entry name" value="ExoD"/>
    <property type="match status" value="1"/>
</dbReference>
<dbReference type="PIRSF" id="PIRSF033239">
    <property type="entry name" value="ExoD"/>
    <property type="match status" value="1"/>
</dbReference>
<accession>A0A5C4JVH3</accession>
<dbReference type="Proteomes" id="UP000307874">
    <property type="component" value="Unassembled WGS sequence"/>
</dbReference>
<dbReference type="AlphaFoldDB" id="A0A5C4JVH3"/>
<feature type="transmembrane region" description="Helical" evidence="1">
    <location>
        <begin position="175"/>
        <end position="192"/>
    </location>
</feature>
<feature type="transmembrane region" description="Helical" evidence="1">
    <location>
        <begin position="151"/>
        <end position="168"/>
    </location>
</feature>
<sequence>MSSNQDDDENALTGITREALDHSEGERVSVDDMLSTFGSASFVPLLILPSLLVMSPLGGVPGLSSLFGIMIVLIAGQRLIGRKSIWLPGFIRNRSIESDKAARAMEKMLPATRFIDRHSHRRLAFLFRDPLALILPLACVLAGAFMPVLELVPFASAFLGLAVMLIAYSMLSRDGLFALLAMVPIAAALWTGKTVIF</sequence>
<reference evidence="2 3" key="1">
    <citation type="submission" date="2019-06" db="EMBL/GenBank/DDBJ databases">
        <title>Martelella lutilitoris sp. nov., isolated from a tidal mudflat.</title>
        <authorList>
            <person name="Kim Y.-J."/>
        </authorList>
    </citation>
    <scope>NUCLEOTIDE SEQUENCE [LARGE SCALE GENOMIC DNA]</scope>
    <source>
        <strain evidence="2 3">GH2-6</strain>
    </source>
</reference>
<keyword evidence="1" id="KW-0812">Transmembrane</keyword>
<dbReference type="EMBL" id="VCLB01000003">
    <property type="protein sequence ID" value="TNB48649.1"/>
    <property type="molecule type" value="Genomic_DNA"/>
</dbReference>
<proteinExistence type="predicted"/>
<keyword evidence="3" id="KW-1185">Reference proteome</keyword>
<dbReference type="PANTHER" id="PTHR41795">
    <property type="entry name" value="EXOPOLYSACCHARIDE SYNTHESIS PROTEIN"/>
    <property type="match status" value="1"/>
</dbReference>
<protein>
    <submittedName>
        <fullName evidence="2">Exopolysaccharide biosynthesis protein</fullName>
    </submittedName>
</protein>
<feature type="transmembrane region" description="Helical" evidence="1">
    <location>
        <begin position="123"/>
        <end position="145"/>
    </location>
</feature>
<keyword evidence="1" id="KW-0472">Membrane</keyword>
<keyword evidence="1" id="KW-1133">Transmembrane helix</keyword>
<dbReference type="RefSeq" id="WP_138747553.1">
    <property type="nucleotide sequence ID" value="NZ_VCLB01000003.1"/>
</dbReference>
<evidence type="ECO:0000313" key="3">
    <source>
        <dbReference type="Proteomes" id="UP000307874"/>
    </source>
</evidence>
<feature type="transmembrane region" description="Helical" evidence="1">
    <location>
        <begin position="42"/>
        <end position="75"/>
    </location>
</feature>
<dbReference type="PANTHER" id="PTHR41795:SF1">
    <property type="entry name" value="EXOPOLYSACCHARIDE SYNTHESIS PROTEIN"/>
    <property type="match status" value="1"/>
</dbReference>
<comment type="caution">
    <text evidence="2">The sequence shown here is derived from an EMBL/GenBank/DDBJ whole genome shotgun (WGS) entry which is preliminary data.</text>
</comment>
<organism evidence="2 3">
    <name type="scientific">Martelella lutilitoris</name>
    <dbReference type="NCBI Taxonomy" id="2583532"/>
    <lineage>
        <taxon>Bacteria</taxon>
        <taxon>Pseudomonadati</taxon>
        <taxon>Pseudomonadota</taxon>
        <taxon>Alphaproteobacteria</taxon>
        <taxon>Hyphomicrobiales</taxon>
        <taxon>Aurantimonadaceae</taxon>
        <taxon>Martelella</taxon>
    </lineage>
</organism>
<dbReference type="InterPro" id="IPR010331">
    <property type="entry name" value="ExoD"/>
</dbReference>
<gene>
    <name evidence="2" type="ORF">FF124_05820</name>
</gene>
<name>A0A5C4JVH3_9HYPH</name>
<evidence type="ECO:0000256" key="1">
    <source>
        <dbReference type="SAM" id="Phobius"/>
    </source>
</evidence>